<feature type="region of interest" description="Disordered" evidence="1">
    <location>
        <begin position="15"/>
        <end position="49"/>
    </location>
</feature>
<feature type="compositionally biased region" description="Polar residues" evidence="1">
    <location>
        <begin position="151"/>
        <end position="161"/>
    </location>
</feature>
<feature type="compositionally biased region" description="Basic and acidic residues" evidence="1">
    <location>
        <begin position="267"/>
        <end position="277"/>
    </location>
</feature>
<feature type="region of interest" description="Disordered" evidence="1">
    <location>
        <begin position="981"/>
        <end position="1034"/>
    </location>
</feature>
<feature type="region of interest" description="Disordered" evidence="1">
    <location>
        <begin position="2113"/>
        <end position="2134"/>
    </location>
</feature>
<feature type="region of interest" description="Disordered" evidence="1">
    <location>
        <begin position="2406"/>
        <end position="2478"/>
    </location>
</feature>
<feature type="compositionally biased region" description="Basic and acidic residues" evidence="1">
    <location>
        <begin position="460"/>
        <end position="490"/>
    </location>
</feature>
<gene>
    <name evidence="2" type="ORF">NE237_024382</name>
</gene>
<accession>A0A9Q0K707</accession>
<organism evidence="2 3">
    <name type="scientific">Protea cynaroides</name>
    <dbReference type="NCBI Taxonomy" id="273540"/>
    <lineage>
        <taxon>Eukaryota</taxon>
        <taxon>Viridiplantae</taxon>
        <taxon>Streptophyta</taxon>
        <taxon>Embryophyta</taxon>
        <taxon>Tracheophyta</taxon>
        <taxon>Spermatophyta</taxon>
        <taxon>Magnoliopsida</taxon>
        <taxon>Proteales</taxon>
        <taxon>Proteaceae</taxon>
        <taxon>Protea</taxon>
    </lineage>
</organism>
<feature type="compositionally biased region" description="Basic and acidic residues" evidence="1">
    <location>
        <begin position="354"/>
        <end position="376"/>
    </location>
</feature>
<evidence type="ECO:0000313" key="3">
    <source>
        <dbReference type="Proteomes" id="UP001141806"/>
    </source>
</evidence>
<comment type="caution">
    <text evidence="2">The sequence shown here is derived from an EMBL/GenBank/DDBJ whole genome shotgun (WGS) entry which is preliminary data.</text>
</comment>
<feature type="compositionally biased region" description="Polar residues" evidence="1">
    <location>
        <begin position="15"/>
        <end position="31"/>
    </location>
</feature>
<dbReference type="PANTHER" id="PTHR31780:SF10">
    <property type="entry name" value="LD36051P"/>
    <property type="match status" value="1"/>
</dbReference>
<feature type="compositionally biased region" description="Basic and acidic residues" evidence="1">
    <location>
        <begin position="1622"/>
        <end position="1637"/>
    </location>
</feature>
<feature type="region of interest" description="Disordered" evidence="1">
    <location>
        <begin position="403"/>
        <end position="521"/>
    </location>
</feature>
<dbReference type="OrthoDB" id="1931055at2759"/>
<feature type="compositionally biased region" description="Polar residues" evidence="1">
    <location>
        <begin position="2406"/>
        <end position="2420"/>
    </location>
</feature>
<reference evidence="2" key="1">
    <citation type="journal article" date="2023" name="Plant J.">
        <title>The genome of the king protea, Protea cynaroides.</title>
        <authorList>
            <person name="Chang J."/>
            <person name="Duong T.A."/>
            <person name="Schoeman C."/>
            <person name="Ma X."/>
            <person name="Roodt D."/>
            <person name="Barker N."/>
            <person name="Li Z."/>
            <person name="Van de Peer Y."/>
            <person name="Mizrachi E."/>
        </authorList>
    </citation>
    <scope>NUCLEOTIDE SEQUENCE</scope>
    <source>
        <tissue evidence="2">Young leaves</tissue>
    </source>
</reference>
<feature type="compositionally biased region" description="Polar residues" evidence="1">
    <location>
        <begin position="173"/>
        <end position="184"/>
    </location>
</feature>
<dbReference type="PANTHER" id="PTHR31780">
    <property type="entry name" value="STRESS RESPONSE PROTEIN NST1-RELATED"/>
    <property type="match status" value="1"/>
</dbReference>
<feature type="region of interest" description="Disordered" evidence="1">
    <location>
        <begin position="292"/>
        <end position="312"/>
    </location>
</feature>
<feature type="compositionally biased region" description="Polar residues" evidence="1">
    <location>
        <begin position="2434"/>
        <end position="2453"/>
    </location>
</feature>
<feature type="compositionally biased region" description="Polar residues" evidence="1">
    <location>
        <begin position="1465"/>
        <end position="1476"/>
    </location>
</feature>
<feature type="compositionally biased region" description="Low complexity" evidence="1">
    <location>
        <begin position="89"/>
        <end position="111"/>
    </location>
</feature>
<feature type="compositionally biased region" description="Polar residues" evidence="1">
    <location>
        <begin position="2305"/>
        <end position="2318"/>
    </location>
</feature>
<feature type="compositionally biased region" description="Polar residues" evidence="1">
    <location>
        <begin position="2373"/>
        <end position="2384"/>
    </location>
</feature>
<evidence type="ECO:0000256" key="1">
    <source>
        <dbReference type="SAM" id="MobiDB-lite"/>
    </source>
</evidence>
<keyword evidence="3" id="KW-1185">Reference proteome</keyword>
<feature type="region of interest" description="Disordered" evidence="1">
    <location>
        <begin position="208"/>
        <end position="231"/>
    </location>
</feature>
<dbReference type="CDD" id="cd22249">
    <property type="entry name" value="UDM1_RNF168_RNF169-like"/>
    <property type="match status" value="1"/>
</dbReference>
<feature type="compositionally biased region" description="Low complexity" evidence="1">
    <location>
        <begin position="2356"/>
        <end position="2372"/>
    </location>
</feature>
<feature type="region of interest" description="Disordered" evidence="1">
    <location>
        <begin position="245"/>
        <end position="280"/>
    </location>
</feature>
<proteinExistence type="predicted"/>
<feature type="region of interest" description="Disordered" evidence="1">
    <location>
        <begin position="333"/>
        <end position="384"/>
    </location>
</feature>
<dbReference type="Proteomes" id="UP001141806">
    <property type="component" value="Unassembled WGS sequence"/>
</dbReference>
<feature type="compositionally biased region" description="Polar residues" evidence="1">
    <location>
        <begin position="245"/>
        <end position="254"/>
    </location>
</feature>
<name>A0A9Q0K707_9MAGN</name>
<feature type="region of interest" description="Disordered" evidence="1">
    <location>
        <begin position="911"/>
        <end position="936"/>
    </location>
</feature>
<feature type="compositionally biased region" description="Basic and acidic residues" evidence="1">
    <location>
        <begin position="333"/>
        <end position="345"/>
    </location>
</feature>
<feature type="compositionally biased region" description="Low complexity" evidence="1">
    <location>
        <begin position="2421"/>
        <end position="2433"/>
    </location>
</feature>
<dbReference type="InterPro" id="IPR051195">
    <property type="entry name" value="Fungal_stress_NST1"/>
</dbReference>
<feature type="compositionally biased region" description="Low complexity" evidence="1">
    <location>
        <begin position="1003"/>
        <end position="1012"/>
    </location>
</feature>
<feature type="compositionally biased region" description="Polar residues" evidence="1">
    <location>
        <begin position="2467"/>
        <end position="2477"/>
    </location>
</feature>
<feature type="compositionally biased region" description="Basic and acidic residues" evidence="1">
    <location>
        <begin position="981"/>
        <end position="995"/>
    </location>
</feature>
<dbReference type="EMBL" id="JAMYWD010000008">
    <property type="protein sequence ID" value="KAJ4964443.1"/>
    <property type="molecule type" value="Genomic_DNA"/>
</dbReference>
<protein>
    <submittedName>
        <fullName evidence="2">Uncharacterized protein</fullName>
    </submittedName>
</protein>
<feature type="region of interest" description="Disordered" evidence="1">
    <location>
        <begin position="1622"/>
        <end position="1664"/>
    </location>
</feature>
<evidence type="ECO:0000313" key="2">
    <source>
        <dbReference type="EMBL" id="KAJ4964443.1"/>
    </source>
</evidence>
<feature type="region of interest" description="Disordered" evidence="1">
    <location>
        <begin position="1451"/>
        <end position="1489"/>
    </location>
</feature>
<feature type="region of interest" description="Disordered" evidence="1">
    <location>
        <begin position="2305"/>
        <end position="2384"/>
    </location>
</feature>
<feature type="compositionally biased region" description="Polar residues" evidence="1">
    <location>
        <begin position="208"/>
        <end position="217"/>
    </location>
</feature>
<feature type="region of interest" description="Disordered" evidence="1">
    <location>
        <begin position="82"/>
        <end position="184"/>
    </location>
</feature>
<sequence length="2499" mass="270251">MADSGVGTKFVSVNLNKSYGQPPSSLTNTGASRVRPGSHGSTGAGSGGMLVLSRHRSSIVGAQKAGSKLSVPSPFNLPSLRKEHERFDSSSGVSSVRPGSSGSGSRPTSSGMGWIKPVTSILHDKDNGSHQPLLGRLGGGNQAVDGRDHSMNTADGVSRASSGYKPPSARLGTVTTPMTGSASSLPPVEKVVVLRGEDFPSLRATLPVTSGSAQKQKVSVEASDEQTESSSSRVLLHMRPQVQSSHHTVGSGLNENGCVSPGSGAPRTKEHSRKLDDYFPGPLPLVRLNHTSDWTDDERETGHGRKKDHGFSRTEAFHGRDFDISRVAGLPRSHAEDLSDGRGLRGNDNAGKVSSREFLRTDSYGRDFRTPSREGQDGSLWRASSHTKDGFSVREVGIDRNGVGARPFSLNRDMNRDNKHNQSSIGDNYRDFSNRIMGTQDSRFGRRDLGYGQGNRQHGNHMEESFSSRGAEKNMRDRQSGDISDRHRGDASFSPGVKGLSANEPLLDFGREKPSFSNNGKPYHDDSFLKDFGSGSGFDGSDPFSGGLVGVFKKKKDVLKQTDFHDPVRESFEAELERVQKMQEQERQRILEAQERALELARKEEEDRERYAREEEERRRRLEEEAREAACRAEQERVEAARRAEEQKITREEEKQRILMEEERRKEAARQKLLELETRIARRQAEVIKDDKFPASIGDGRLPVMVKEKEVSREAEVGGWEDGERMVERITNSSSSDSSSLNRPFEIGYRPHSSRDGNSAFLDRGKPADSWRRDVFENAYNSTCLSQDHENGHRSPRRDAFGAGRAFPRKDAYGGLGVVSARIASKGVSEAHVVDDFPYPRGQRWNLHGGGDHYGRNSELDIEFHENTADRFGDMGWEQGHSHSSLHASYTERLYQNSEADGFSYGRSRHSMRQPRVLPPPSIASTHKSSHGGETEWCSSSAFLDTERRYHHLPRRSEPIMSTGYDGGSQEKLEQTGIIEAQHENAVPKKNRLDKPTTPGCDSQSSLSVSSPPISPTHLSHDDLDEPGDSPVLPAAAEGKEMALSDREHVPLATETGDANVITASSFVAPLEDEEWAIENNEELQQQEEYDEEEDGYQEEDEVLEGDDNENVDLVQEFKDLHMEEKDSSDKMDQLVLGFNEGVEVGIASSDKFERTSKNGEKAQVLVSIAEEPGSFDGLVGDGQSCQPENDSANMCVESFSKTIQEPEKALQDHLVIQTVDAAQSTATSADLPDTVGSAGSPSLLSQQTVVSPVNMDLPSSVQTVMSTVSAVPTQADGPVKLQFGLFSGPSLIPSPVTAIQIGSIQMPLHLHPQVGPSLTQIHPSQPPLFRFGQLTYPSPISQGILPLAPQSMSFVQPTVPGHYALNQNLRGPLHNQTGQDISSQIPTVKGKATSVLMDNQPGLVQKLLDLSQENVSKEVNLPAREIVDNEVLTSQSQSRSSILGEKKSMLAPISQDQRHHDLSVKNNRSISNNGESRGHLQSESNSSQFISSERALNVLKAPGPKSGGKGKKFIYTIKNSGSKSSFPVPEAAHWDTSGFQRSRRNIRRTEFRVQENGDRSQMETVVSTNSALHEKLNFNGKVSGIYPRTGAKKDSVSAKPYKQSIQSQSVYFGSLDSHMVDSESKMEKGQGKEAPTKRITSSLVISRSGEGNLKRNSNSEEDVDAPLQSGVVRVFKQSGIEAPSDEDDFIEVRSKRQMLNDRREQREKEIKAKSRVIKAPRKPRSVLHNAVVSNNSSKTPTSLGEAASNMHSESVVTDGRALPNVEVSPGYTSTLISQSLPPIGTPAVNTDVQAEKRSHNIKSLQTGSIPVISSVGTSLGVGLPLENTNVVLDNVQTSLASWSNVQLNQQVMALTQTQLDEAMNPARFDALVASIGDHASASAVIEASKPSPPILTQDKSYSSAASPLNSLLAGEKIQFGAVTSPTILPPGSRAVSNGIISPGACRSDQIHRSLSAAENDCTLFFEKENHPDESCIHLEDSEAEAEAAASAVAVAAISSDEIVGNGLGACCVSVSDAKTFAGADIDGSITGNGVTGDQRLAGQARGEYLTVALPADLSVDIPSLSIWPPMRSPQSSSSQLMSHFPGAPHSHFPCYEMNPMLAAPIFAFGPHDKSAGTQSQSQKSSAPASGPLGSWQQCHSGVDSFYGPPAGFTGPFIGPPGGITGVQGPPHMVVYNHFAPVGQFGQVGLSFMGATYIPSGKQPDWKHNPTSSAMGIGEADINNMNMVSPQRNTPSMPGPIQHLAPGSPLLPMASPLAMFDISPFQSSADIPVQAHWSHIPASPLHSVPLSMPLQLRTESVFPSQFSHGLSGDQTSTRNRFHDPHTSAPPDNNRNFSMAADATSIRLPDEIGLVDPSSSTTTTRVSTSRPTSNSLPSGNGKAQNVVTKNFSKGTITNACESGGIHNLSNSSSQSMTTAFKTQSSQQQTSSTQQYLSPTGYSDQRTGGVSQKASSGGDWSHRRMGFQGRNQSSGTDKNFASKMKQIYVAKPTSGGASATV</sequence>
<feature type="region of interest" description="Disordered" evidence="1">
    <location>
        <begin position="602"/>
        <end position="633"/>
    </location>
</feature>